<evidence type="ECO:0000256" key="1">
    <source>
        <dbReference type="SAM" id="Phobius"/>
    </source>
</evidence>
<proteinExistence type="predicted"/>
<keyword evidence="1" id="KW-0812">Transmembrane</keyword>
<dbReference type="AlphaFoldDB" id="A0A0A9G6X2"/>
<organism evidence="2">
    <name type="scientific">Arundo donax</name>
    <name type="common">Giant reed</name>
    <name type="synonym">Donax arundinaceus</name>
    <dbReference type="NCBI Taxonomy" id="35708"/>
    <lineage>
        <taxon>Eukaryota</taxon>
        <taxon>Viridiplantae</taxon>
        <taxon>Streptophyta</taxon>
        <taxon>Embryophyta</taxon>
        <taxon>Tracheophyta</taxon>
        <taxon>Spermatophyta</taxon>
        <taxon>Magnoliopsida</taxon>
        <taxon>Liliopsida</taxon>
        <taxon>Poales</taxon>
        <taxon>Poaceae</taxon>
        <taxon>PACMAD clade</taxon>
        <taxon>Arundinoideae</taxon>
        <taxon>Arundineae</taxon>
        <taxon>Arundo</taxon>
    </lineage>
</organism>
<feature type="transmembrane region" description="Helical" evidence="1">
    <location>
        <begin position="12"/>
        <end position="29"/>
    </location>
</feature>
<protein>
    <submittedName>
        <fullName evidence="2">Uncharacterized protein</fullName>
    </submittedName>
</protein>
<sequence length="56" mass="6508">MKHGKNMTVTKLIHSVLVCLCWLIVFGWMGEFYHLLLILSNFMGKICQSLYLCLCN</sequence>
<dbReference type="EMBL" id="GBRH01181478">
    <property type="protein sequence ID" value="JAE16418.1"/>
    <property type="molecule type" value="Transcribed_RNA"/>
</dbReference>
<accession>A0A0A9G6X2</accession>
<reference evidence="2" key="1">
    <citation type="submission" date="2014-09" db="EMBL/GenBank/DDBJ databases">
        <authorList>
            <person name="Magalhaes I.L.F."/>
            <person name="Oliveira U."/>
            <person name="Santos F.R."/>
            <person name="Vidigal T.H.D.A."/>
            <person name="Brescovit A.D."/>
            <person name="Santos A.J."/>
        </authorList>
    </citation>
    <scope>NUCLEOTIDE SEQUENCE</scope>
    <source>
        <tissue evidence="2">Shoot tissue taken approximately 20 cm above the soil surface</tissue>
    </source>
</reference>
<evidence type="ECO:0000313" key="2">
    <source>
        <dbReference type="EMBL" id="JAE16418.1"/>
    </source>
</evidence>
<reference evidence="2" key="2">
    <citation type="journal article" date="2015" name="Data Brief">
        <title>Shoot transcriptome of the giant reed, Arundo donax.</title>
        <authorList>
            <person name="Barrero R.A."/>
            <person name="Guerrero F.D."/>
            <person name="Moolhuijzen P."/>
            <person name="Goolsby J.A."/>
            <person name="Tidwell J."/>
            <person name="Bellgard S.E."/>
            <person name="Bellgard M.I."/>
        </authorList>
    </citation>
    <scope>NUCLEOTIDE SEQUENCE</scope>
    <source>
        <tissue evidence="2">Shoot tissue taken approximately 20 cm above the soil surface</tissue>
    </source>
</reference>
<keyword evidence="1" id="KW-1133">Transmembrane helix</keyword>
<name>A0A0A9G6X2_ARUDO</name>
<keyword evidence="1" id="KW-0472">Membrane</keyword>